<dbReference type="InterPro" id="IPR027417">
    <property type="entry name" value="P-loop_NTPase"/>
</dbReference>
<evidence type="ECO:0000256" key="2">
    <source>
        <dbReference type="ARBA" id="ARBA00022741"/>
    </source>
</evidence>
<dbReference type="GO" id="GO:0005524">
    <property type="term" value="F:ATP binding"/>
    <property type="evidence" value="ECO:0007669"/>
    <property type="project" value="UniProtKB-KW"/>
</dbReference>
<dbReference type="FunFam" id="3.40.50.300:FF:000216">
    <property type="entry name" value="Type VII secretion ATPase EccA"/>
    <property type="match status" value="1"/>
</dbReference>
<dbReference type="InterPro" id="IPR041627">
    <property type="entry name" value="AAA_lid_6"/>
</dbReference>
<dbReference type="RefSeq" id="WP_126802219.1">
    <property type="nucleotide sequence ID" value="NZ_PIPL01000001.1"/>
</dbReference>
<sequence length="381" mass="42592">MSDLGHNQNGAAATSRFDKVLLLIAFSIFSTGLFLTLFGVNWASYLVPDYESRWLTKALYIFVFVMVGYHAVRDILWSSDGHKSSKNPGRDKSVELSEKDKLKVVEAIQVNAESGEQPTEPLQGLIGLDHIKAELAKLRNYIEITKRREEAGNKTNPIGLHMVFTGNPGTGKTVVAREVAELYHQYGLIKNSHVVEVDRADLVGGYLGQTATKTKKIIKQAMGGVLFIDEAYTLTKGDDAFGQEAIDVLLKEMEDNRGDFAVIVAGYQSEMDQFLKSNPGLSSRFNRFLEFEDYSVEELLQIFLLMCKQSGYEMDTALLSSLKQVIEQNKDYGKVGFGNARYIRNVYEKVIVNHAQRMSEIESNEDTDLSRLSSDDARGIA</sequence>
<dbReference type="Pfam" id="PF17866">
    <property type="entry name" value="AAA_lid_6"/>
    <property type="match status" value="1"/>
</dbReference>
<feature type="transmembrane region" description="Helical" evidence="4">
    <location>
        <begin position="54"/>
        <end position="72"/>
    </location>
</feature>
<evidence type="ECO:0000313" key="6">
    <source>
        <dbReference type="EMBL" id="RUO25518.1"/>
    </source>
</evidence>
<dbReference type="Gene3D" id="1.10.8.60">
    <property type="match status" value="1"/>
</dbReference>
<dbReference type="AlphaFoldDB" id="A0A432W616"/>
<protein>
    <submittedName>
        <fullName evidence="6">AAA family ATPase</fullName>
    </submittedName>
</protein>
<evidence type="ECO:0000256" key="3">
    <source>
        <dbReference type="ARBA" id="ARBA00022840"/>
    </source>
</evidence>
<evidence type="ECO:0000259" key="5">
    <source>
        <dbReference type="SMART" id="SM00382"/>
    </source>
</evidence>
<dbReference type="InterPro" id="IPR003593">
    <property type="entry name" value="AAA+_ATPase"/>
</dbReference>
<dbReference type="Pfam" id="PF00004">
    <property type="entry name" value="AAA"/>
    <property type="match status" value="1"/>
</dbReference>
<keyword evidence="7" id="KW-1185">Reference proteome</keyword>
<keyword evidence="4" id="KW-0812">Transmembrane</keyword>
<dbReference type="GO" id="GO:0016887">
    <property type="term" value="F:ATP hydrolysis activity"/>
    <property type="evidence" value="ECO:0007669"/>
    <property type="project" value="InterPro"/>
</dbReference>
<gene>
    <name evidence="6" type="ORF">CWE09_01915</name>
</gene>
<dbReference type="SMART" id="SM00382">
    <property type="entry name" value="AAA"/>
    <property type="match status" value="1"/>
</dbReference>
<dbReference type="PANTHER" id="PTHR43392:SF2">
    <property type="entry name" value="AAA-TYPE ATPASE FAMILY PROTEIN _ ANKYRIN REPEAT FAMILY PROTEIN"/>
    <property type="match status" value="1"/>
</dbReference>
<keyword evidence="3" id="KW-0067">ATP-binding</keyword>
<dbReference type="PANTHER" id="PTHR43392">
    <property type="entry name" value="AAA-TYPE ATPASE FAMILY PROTEIN / ANKYRIN REPEAT FAMILY PROTEIN"/>
    <property type="match status" value="1"/>
</dbReference>
<dbReference type="CDD" id="cd00009">
    <property type="entry name" value="AAA"/>
    <property type="match status" value="1"/>
</dbReference>
<dbReference type="Gene3D" id="3.40.50.300">
    <property type="entry name" value="P-loop containing nucleotide triphosphate hydrolases"/>
    <property type="match status" value="1"/>
</dbReference>
<keyword evidence="4" id="KW-0472">Membrane</keyword>
<dbReference type="EMBL" id="PIPL01000001">
    <property type="protein sequence ID" value="RUO25518.1"/>
    <property type="molecule type" value="Genomic_DNA"/>
</dbReference>
<dbReference type="InterPro" id="IPR003959">
    <property type="entry name" value="ATPase_AAA_core"/>
</dbReference>
<evidence type="ECO:0000256" key="4">
    <source>
        <dbReference type="SAM" id="Phobius"/>
    </source>
</evidence>
<keyword evidence="4" id="KW-1133">Transmembrane helix</keyword>
<evidence type="ECO:0000313" key="7">
    <source>
        <dbReference type="Proteomes" id="UP000288293"/>
    </source>
</evidence>
<dbReference type="InterPro" id="IPR000641">
    <property type="entry name" value="CbxX/CfxQ"/>
</dbReference>
<evidence type="ECO:0000256" key="1">
    <source>
        <dbReference type="ARBA" id="ARBA00010378"/>
    </source>
</evidence>
<name>A0A432W616_9GAMM</name>
<comment type="caution">
    <text evidence="6">The sequence shown here is derived from an EMBL/GenBank/DDBJ whole genome shotgun (WGS) entry which is preliminary data.</text>
</comment>
<comment type="similarity">
    <text evidence="1">Belongs to the CbxX/CfxQ family.</text>
</comment>
<organism evidence="6 7">
    <name type="scientific">Aliidiomarina minuta</name>
    <dbReference type="NCBI Taxonomy" id="880057"/>
    <lineage>
        <taxon>Bacteria</taxon>
        <taxon>Pseudomonadati</taxon>
        <taxon>Pseudomonadota</taxon>
        <taxon>Gammaproteobacteria</taxon>
        <taxon>Alteromonadales</taxon>
        <taxon>Idiomarinaceae</taxon>
        <taxon>Aliidiomarina</taxon>
    </lineage>
</organism>
<keyword evidence="2" id="KW-0547">Nucleotide-binding</keyword>
<dbReference type="PRINTS" id="PR00819">
    <property type="entry name" value="CBXCFQXSUPER"/>
</dbReference>
<dbReference type="Proteomes" id="UP000288293">
    <property type="component" value="Unassembled WGS sequence"/>
</dbReference>
<dbReference type="InterPro" id="IPR050773">
    <property type="entry name" value="CbxX/CfxQ_RuBisCO_ESX"/>
</dbReference>
<feature type="domain" description="AAA+ ATPase" evidence="5">
    <location>
        <begin position="158"/>
        <end position="295"/>
    </location>
</feature>
<accession>A0A432W616</accession>
<dbReference type="OrthoDB" id="9809379at2"/>
<proteinExistence type="inferred from homology"/>
<dbReference type="SUPFAM" id="SSF52540">
    <property type="entry name" value="P-loop containing nucleoside triphosphate hydrolases"/>
    <property type="match status" value="1"/>
</dbReference>
<feature type="transmembrane region" description="Helical" evidence="4">
    <location>
        <begin position="20"/>
        <end position="42"/>
    </location>
</feature>
<reference evidence="6 7" key="1">
    <citation type="journal article" date="2011" name="Front. Microbiol.">
        <title>Genomic signatures of strain selection and enhancement in Bacillus atrophaeus var. globigii, a historical biowarfare simulant.</title>
        <authorList>
            <person name="Gibbons H.S."/>
            <person name="Broomall S.M."/>
            <person name="McNew L.A."/>
            <person name="Daligault H."/>
            <person name="Chapman C."/>
            <person name="Bruce D."/>
            <person name="Karavis M."/>
            <person name="Krepps M."/>
            <person name="McGregor P.A."/>
            <person name="Hong C."/>
            <person name="Park K.H."/>
            <person name="Akmal A."/>
            <person name="Feldman A."/>
            <person name="Lin J.S."/>
            <person name="Chang W.E."/>
            <person name="Higgs B.W."/>
            <person name="Demirev P."/>
            <person name="Lindquist J."/>
            <person name="Liem A."/>
            <person name="Fochler E."/>
            <person name="Read T.D."/>
            <person name="Tapia R."/>
            <person name="Johnson S."/>
            <person name="Bishop-Lilly K.A."/>
            <person name="Detter C."/>
            <person name="Han C."/>
            <person name="Sozhamannan S."/>
            <person name="Rosenzweig C.N."/>
            <person name="Skowronski E.W."/>
        </authorList>
    </citation>
    <scope>NUCLEOTIDE SEQUENCE [LARGE SCALE GENOMIC DNA]</scope>
    <source>
        <strain evidence="6 7">MLST1</strain>
    </source>
</reference>